<keyword evidence="3" id="KW-1185">Reference proteome</keyword>
<feature type="region of interest" description="Disordered" evidence="1">
    <location>
        <begin position="55"/>
        <end position="76"/>
    </location>
</feature>
<dbReference type="Proteomes" id="UP000324222">
    <property type="component" value="Unassembled WGS sequence"/>
</dbReference>
<dbReference type="AlphaFoldDB" id="A0A5B7G2H8"/>
<comment type="caution">
    <text evidence="2">The sequence shown here is derived from an EMBL/GenBank/DDBJ whole genome shotgun (WGS) entry which is preliminary data.</text>
</comment>
<name>A0A5B7G2H8_PORTR</name>
<gene>
    <name evidence="2" type="ORF">E2C01_048191</name>
</gene>
<proteinExistence type="predicted"/>
<reference evidence="2 3" key="1">
    <citation type="submission" date="2019-05" db="EMBL/GenBank/DDBJ databases">
        <title>Another draft genome of Portunus trituberculatus and its Hox gene families provides insights of decapod evolution.</title>
        <authorList>
            <person name="Jeong J.-H."/>
            <person name="Song I."/>
            <person name="Kim S."/>
            <person name="Choi T."/>
            <person name="Kim D."/>
            <person name="Ryu S."/>
            <person name="Kim W."/>
        </authorList>
    </citation>
    <scope>NUCLEOTIDE SEQUENCE [LARGE SCALE GENOMIC DNA]</scope>
    <source>
        <tissue evidence="2">Muscle</tissue>
    </source>
</reference>
<dbReference type="EMBL" id="VSRR010012235">
    <property type="protein sequence ID" value="MPC54280.1"/>
    <property type="molecule type" value="Genomic_DNA"/>
</dbReference>
<sequence>MSRDGVTRRRGMEVDEHNVFTFLPALLCPGALPSNVIPCPAYLSLAFASLHFMSSSGTPGQRAIPTKINRNKQHEH</sequence>
<organism evidence="2 3">
    <name type="scientific">Portunus trituberculatus</name>
    <name type="common">Swimming crab</name>
    <name type="synonym">Neptunus trituberculatus</name>
    <dbReference type="NCBI Taxonomy" id="210409"/>
    <lineage>
        <taxon>Eukaryota</taxon>
        <taxon>Metazoa</taxon>
        <taxon>Ecdysozoa</taxon>
        <taxon>Arthropoda</taxon>
        <taxon>Crustacea</taxon>
        <taxon>Multicrustacea</taxon>
        <taxon>Malacostraca</taxon>
        <taxon>Eumalacostraca</taxon>
        <taxon>Eucarida</taxon>
        <taxon>Decapoda</taxon>
        <taxon>Pleocyemata</taxon>
        <taxon>Brachyura</taxon>
        <taxon>Eubrachyura</taxon>
        <taxon>Portunoidea</taxon>
        <taxon>Portunidae</taxon>
        <taxon>Portuninae</taxon>
        <taxon>Portunus</taxon>
    </lineage>
</organism>
<accession>A0A5B7G2H8</accession>
<evidence type="ECO:0000256" key="1">
    <source>
        <dbReference type="SAM" id="MobiDB-lite"/>
    </source>
</evidence>
<protein>
    <submittedName>
        <fullName evidence="2">Uncharacterized protein</fullName>
    </submittedName>
</protein>
<evidence type="ECO:0000313" key="2">
    <source>
        <dbReference type="EMBL" id="MPC54280.1"/>
    </source>
</evidence>
<evidence type="ECO:0000313" key="3">
    <source>
        <dbReference type="Proteomes" id="UP000324222"/>
    </source>
</evidence>